<evidence type="ECO:0000256" key="3">
    <source>
        <dbReference type="ARBA" id="ARBA00022679"/>
    </source>
</evidence>
<evidence type="ECO:0000256" key="6">
    <source>
        <dbReference type="PIRSR" id="PIRSR003085-1"/>
    </source>
</evidence>
<dbReference type="GO" id="GO:0008610">
    <property type="term" value="P:lipid biosynthetic process"/>
    <property type="evidence" value="ECO:0007669"/>
    <property type="project" value="InterPro"/>
</dbReference>
<comment type="similarity">
    <text evidence="1">Belongs to the CFA/CMAS family.</text>
</comment>
<protein>
    <submittedName>
        <fullName evidence="7">Cyclopropane-fatty-acyl-phospholipid synthase family protein</fullName>
    </submittedName>
</protein>
<comment type="caution">
    <text evidence="7">The sequence shown here is derived from an EMBL/GenBank/DDBJ whole genome shotgun (WGS) entry which is preliminary data.</text>
</comment>
<dbReference type="Pfam" id="PF02353">
    <property type="entry name" value="CMAS"/>
    <property type="match status" value="1"/>
</dbReference>
<keyword evidence="4" id="KW-0949">S-adenosyl-L-methionine</keyword>
<keyword evidence="8" id="KW-1185">Reference proteome</keyword>
<dbReference type="AlphaFoldDB" id="A0AA41W7U6"/>
<organism evidence="7 8">
    <name type="scientific">Echinimonas agarilytica</name>
    <dbReference type="NCBI Taxonomy" id="1215918"/>
    <lineage>
        <taxon>Bacteria</taxon>
        <taxon>Pseudomonadati</taxon>
        <taxon>Pseudomonadota</taxon>
        <taxon>Gammaproteobacteria</taxon>
        <taxon>Alteromonadales</taxon>
        <taxon>Echinimonadaceae</taxon>
        <taxon>Echinimonas</taxon>
    </lineage>
</organism>
<sequence>MSNESSLTLTSNIQASGPSVVTRMLLNSLQNLSVGQLTLVDGDRKQIFGEGNEGVSAHVTVHDPSFYKAVIKDGSIGAAESYMQGHWETPDLTAVMRLMASNLATLDRLDASTSWLNRLSRKLFHKLNGNSVTGSKKNIVAHYDLSNAFYELFLDSTMMYSAGVYADQGSTLQDASEHKLKRLCDFLDLSADDHLLEIGTGWGGLACYAAKHYGCKVTTTTISDEQYKFAQTRFEQEGVADQVVLLNQDYRALTGVYDKLISIEMIEAVGFEHLDQFFKKCSSLLKPGGKMSLQSITIADQREKAYRNSVDFIQRYIFPGGYLPSVAVLSEHIAKYSDLSIRTLNDIGLDYAKTLEDWRHNFEEQLDKVRALGFDEQFIRMWRFYLCYCEGGFREKTISTVQMQLEKAPYS</sequence>
<evidence type="ECO:0000313" key="8">
    <source>
        <dbReference type="Proteomes" id="UP001165393"/>
    </source>
</evidence>
<dbReference type="Gene3D" id="3.40.50.150">
    <property type="entry name" value="Vaccinia Virus protein VP39"/>
    <property type="match status" value="1"/>
</dbReference>
<dbReference type="PANTHER" id="PTHR43667:SF2">
    <property type="entry name" value="FATTY ACID C-METHYL TRANSFERASE"/>
    <property type="match status" value="1"/>
</dbReference>
<dbReference type="PIRSF" id="PIRSF003085">
    <property type="entry name" value="CMAS"/>
    <property type="match status" value="1"/>
</dbReference>
<dbReference type="InterPro" id="IPR029063">
    <property type="entry name" value="SAM-dependent_MTases_sf"/>
</dbReference>
<keyword evidence="5" id="KW-0443">Lipid metabolism</keyword>
<dbReference type="GO" id="GO:0008168">
    <property type="term" value="F:methyltransferase activity"/>
    <property type="evidence" value="ECO:0007669"/>
    <property type="project" value="UniProtKB-KW"/>
</dbReference>
<keyword evidence="3" id="KW-0808">Transferase</keyword>
<dbReference type="RefSeq" id="WP_251261406.1">
    <property type="nucleotide sequence ID" value="NZ_JAMQGP010000003.1"/>
</dbReference>
<evidence type="ECO:0000313" key="7">
    <source>
        <dbReference type="EMBL" id="MCM2679998.1"/>
    </source>
</evidence>
<gene>
    <name evidence="7" type="ORF">NAF29_10005</name>
</gene>
<name>A0AA41W7U6_9GAMM</name>
<proteinExistence type="inferred from homology"/>
<dbReference type="Proteomes" id="UP001165393">
    <property type="component" value="Unassembled WGS sequence"/>
</dbReference>
<dbReference type="EMBL" id="JAMQGP010000003">
    <property type="protein sequence ID" value="MCM2679998.1"/>
    <property type="molecule type" value="Genomic_DNA"/>
</dbReference>
<dbReference type="InterPro" id="IPR050723">
    <property type="entry name" value="CFA/CMAS"/>
</dbReference>
<dbReference type="PANTHER" id="PTHR43667">
    <property type="entry name" value="CYCLOPROPANE-FATTY-ACYL-PHOSPHOLIPID SYNTHASE"/>
    <property type="match status" value="1"/>
</dbReference>
<evidence type="ECO:0000256" key="5">
    <source>
        <dbReference type="ARBA" id="ARBA00023098"/>
    </source>
</evidence>
<feature type="active site" evidence="6">
    <location>
        <position position="389"/>
    </location>
</feature>
<reference evidence="7 8" key="1">
    <citation type="journal article" date="2013" name="Antonie Van Leeuwenhoek">
        <title>Echinimonas agarilytica gen. nov., sp. nov., a new gammaproteobacterium isolated from the sea urchin Strongylocentrotus intermedius.</title>
        <authorList>
            <person name="Nedashkovskaya O.I."/>
            <person name="Stenkova A.M."/>
            <person name="Zhukova N.V."/>
            <person name="Van Trappen S."/>
            <person name="Lee J.S."/>
            <person name="Kim S.B."/>
        </authorList>
    </citation>
    <scope>NUCLEOTIDE SEQUENCE [LARGE SCALE GENOMIC DNA]</scope>
    <source>
        <strain evidence="7 8">KMM 6351</strain>
    </source>
</reference>
<dbReference type="GO" id="GO:0032259">
    <property type="term" value="P:methylation"/>
    <property type="evidence" value="ECO:0007669"/>
    <property type="project" value="UniProtKB-KW"/>
</dbReference>
<accession>A0AA41W7U6</accession>
<dbReference type="CDD" id="cd02440">
    <property type="entry name" value="AdoMet_MTases"/>
    <property type="match status" value="1"/>
</dbReference>
<dbReference type="InterPro" id="IPR003333">
    <property type="entry name" value="CMAS"/>
</dbReference>
<dbReference type="SUPFAM" id="SSF53335">
    <property type="entry name" value="S-adenosyl-L-methionine-dependent methyltransferases"/>
    <property type="match status" value="1"/>
</dbReference>
<evidence type="ECO:0000256" key="2">
    <source>
        <dbReference type="ARBA" id="ARBA00022603"/>
    </source>
</evidence>
<evidence type="ECO:0000256" key="4">
    <source>
        <dbReference type="ARBA" id="ARBA00022691"/>
    </source>
</evidence>
<keyword evidence="2" id="KW-0489">Methyltransferase</keyword>
<evidence type="ECO:0000256" key="1">
    <source>
        <dbReference type="ARBA" id="ARBA00010815"/>
    </source>
</evidence>